<keyword evidence="16" id="KW-0967">Endosome</keyword>
<keyword evidence="14" id="KW-0677">Repeat</keyword>
<dbReference type="Pfam" id="PF22854">
    <property type="entry name" value="VEGFR1-3_N_Ig-like"/>
    <property type="match status" value="1"/>
</dbReference>
<feature type="domain" description="Ig-like" evidence="37">
    <location>
        <begin position="677"/>
        <end position="763"/>
    </location>
</feature>
<dbReference type="PROSITE" id="PS50835">
    <property type="entry name" value="IG_LIKE"/>
    <property type="match status" value="5"/>
</dbReference>
<gene>
    <name evidence="38" type="primary">KDR</name>
    <name evidence="38" type="synonym">kdr</name>
</gene>
<keyword evidence="26" id="KW-0539">Nucleus</keyword>
<feature type="transmembrane region" description="Helical" evidence="34">
    <location>
        <begin position="775"/>
        <end position="796"/>
    </location>
</feature>
<evidence type="ECO:0000313" key="39">
    <source>
        <dbReference type="Proteomes" id="UP000694397"/>
    </source>
</evidence>
<keyword evidence="31" id="KW-0479">Metal-binding</keyword>
<dbReference type="InterPro" id="IPR041348">
    <property type="entry name" value="VEGFR-2_TMD"/>
</dbReference>
<feature type="domain" description="Ig-like" evidence="37">
    <location>
        <begin position="571"/>
        <end position="663"/>
    </location>
</feature>
<dbReference type="CTD" id="3791"/>
<dbReference type="GO" id="GO:0046872">
    <property type="term" value="F:metal ion binding"/>
    <property type="evidence" value="ECO:0007669"/>
    <property type="project" value="UniProtKB-KW"/>
</dbReference>
<keyword evidence="19 30" id="KW-0067">ATP-binding</keyword>
<dbReference type="GO" id="GO:0005634">
    <property type="term" value="C:nucleus"/>
    <property type="evidence" value="ECO:0007669"/>
    <property type="project" value="UniProtKB-SubCell"/>
</dbReference>
<feature type="signal peptide" evidence="35">
    <location>
        <begin position="1"/>
        <end position="29"/>
    </location>
</feature>
<evidence type="ECO:0000256" key="11">
    <source>
        <dbReference type="ARBA" id="ARBA00022679"/>
    </source>
</evidence>
<dbReference type="InterPro" id="IPR050122">
    <property type="entry name" value="RTK"/>
</dbReference>
<dbReference type="GO" id="GO:0005886">
    <property type="term" value="C:plasma membrane"/>
    <property type="evidence" value="ECO:0007669"/>
    <property type="project" value="UniProtKB-SubCell"/>
</dbReference>
<feature type="active site" description="Proton acceptor" evidence="29">
    <location>
        <position position="1040"/>
    </location>
</feature>
<dbReference type="PRINTS" id="PR01832">
    <property type="entry name" value="VEGFRECEPTOR"/>
</dbReference>
<dbReference type="InterPro" id="IPR003599">
    <property type="entry name" value="Ig_sub"/>
</dbReference>
<protein>
    <recommendedName>
        <fullName evidence="5">receptor protein-tyrosine kinase</fullName>
        <ecNumber evidence="5">2.7.10.1</ecNumber>
    </recommendedName>
</protein>
<dbReference type="InterPro" id="IPR013783">
    <property type="entry name" value="Ig-like_fold"/>
</dbReference>
<dbReference type="GO" id="GO:0043408">
    <property type="term" value="P:regulation of MAPK cascade"/>
    <property type="evidence" value="ECO:0007669"/>
    <property type="project" value="TreeGrafter"/>
</dbReference>
<evidence type="ECO:0000256" key="27">
    <source>
        <dbReference type="ARBA" id="ARBA00023319"/>
    </source>
</evidence>
<dbReference type="GO" id="GO:0030335">
    <property type="term" value="P:positive regulation of cell migration"/>
    <property type="evidence" value="ECO:0007669"/>
    <property type="project" value="TreeGrafter"/>
</dbReference>
<evidence type="ECO:0000256" key="24">
    <source>
        <dbReference type="ARBA" id="ARBA00023170"/>
    </source>
</evidence>
<keyword evidence="21 34" id="KW-0472">Membrane</keyword>
<dbReference type="Ensembl" id="ENSSFOT00015027489.2">
    <property type="protein sequence ID" value="ENSSFOP00015027181.2"/>
    <property type="gene ID" value="ENSSFOG00015017470.2"/>
</dbReference>
<evidence type="ECO:0000256" key="30">
    <source>
        <dbReference type="PIRSR" id="PIRSR000615-2"/>
    </source>
</evidence>
<dbReference type="InterPro" id="IPR036179">
    <property type="entry name" value="Ig-like_dom_sf"/>
</dbReference>
<keyword evidence="8" id="KW-0963">Cytoplasm</keyword>
<dbReference type="FunFam" id="2.60.40.10:FF:000532">
    <property type="entry name" value="Vascular endothelial growth factor receptor 2"/>
    <property type="match status" value="1"/>
</dbReference>
<dbReference type="Pfam" id="PF21339">
    <property type="entry name" value="VEGFR-1-like_Ig-like"/>
    <property type="match status" value="1"/>
</dbReference>
<dbReference type="InterPro" id="IPR000719">
    <property type="entry name" value="Prot_kinase_dom"/>
</dbReference>
<dbReference type="PANTHER" id="PTHR24416:SF625">
    <property type="entry name" value="VASCULAR ENDOTHELIAL GROWTH FACTOR RECEPTOR 2"/>
    <property type="match status" value="1"/>
</dbReference>
<dbReference type="GO" id="GO:0005768">
    <property type="term" value="C:endosome"/>
    <property type="evidence" value="ECO:0007669"/>
    <property type="project" value="UniProtKB-SubCell"/>
</dbReference>
<dbReference type="GO" id="GO:0043235">
    <property type="term" value="C:receptor complex"/>
    <property type="evidence" value="ECO:0007669"/>
    <property type="project" value="TreeGrafter"/>
</dbReference>
<evidence type="ECO:0000256" key="10">
    <source>
        <dbReference type="ARBA" id="ARBA00022657"/>
    </source>
</evidence>
<dbReference type="Pfam" id="PF13927">
    <property type="entry name" value="Ig_3"/>
    <property type="match status" value="1"/>
</dbReference>
<dbReference type="GO" id="GO:0016477">
    <property type="term" value="P:cell migration"/>
    <property type="evidence" value="ECO:0007669"/>
    <property type="project" value="TreeGrafter"/>
</dbReference>
<dbReference type="PROSITE" id="PS00240">
    <property type="entry name" value="RECEPTOR_TYR_KIN_III"/>
    <property type="match status" value="1"/>
</dbReference>
<keyword evidence="20 34" id="KW-1133">Transmembrane helix</keyword>
<evidence type="ECO:0000256" key="31">
    <source>
        <dbReference type="PIRSR" id="PIRSR000615-3"/>
    </source>
</evidence>
<keyword evidence="23" id="KW-1015">Disulfide bond</keyword>
<dbReference type="Pfam" id="PF07714">
    <property type="entry name" value="PK_Tyr_Ser-Thr"/>
    <property type="match status" value="1"/>
</dbReference>
<keyword evidence="13 35" id="KW-0732">Signal</keyword>
<evidence type="ECO:0000256" key="3">
    <source>
        <dbReference type="ARBA" id="ARBA00004251"/>
    </source>
</evidence>
<dbReference type="InterPro" id="IPR017441">
    <property type="entry name" value="Protein_kinase_ATP_BS"/>
</dbReference>
<dbReference type="FunFam" id="2.60.40.10:FF:000247">
    <property type="entry name" value="Vascular endothelial growth factor receptor 3"/>
    <property type="match status" value="1"/>
</dbReference>
<dbReference type="GO" id="GO:0005021">
    <property type="term" value="F:vascular endothelial growth factor receptor activity"/>
    <property type="evidence" value="ECO:0007669"/>
    <property type="project" value="InterPro"/>
</dbReference>
<feature type="domain" description="Ig-like" evidence="37">
    <location>
        <begin position="233"/>
        <end position="326"/>
    </location>
</feature>
<keyword evidence="22" id="KW-0829">Tyrosine-protein kinase</keyword>
<dbReference type="PROSITE" id="PS50011">
    <property type="entry name" value="PROTEIN_KINASE_DOM"/>
    <property type="match status" value="1"/>
</dbReference>
<sequence>MTMVVAEAAAVVVLLLLLVSSLGISQLTALELKFISDPPKLIPEGVYKINASETLELTCSGRQHVEWSNPQDRTLEDGRVSIADCSGAGLFCSSLRINKAVANDTGQYRCSYRGMPAEDAKTAASVYVYVQDYRVPFIHSSHTYDVVFIREGEPVVIPCLGSIENLNVTLYTKFPKKELFPDGKEVRWDGRKGFSIPSHLISHAGVVFCQAHIGNETFQSSFYIAAVVGYKIHQLTLSPTQQQLAVGERLVLNCTAYTELNVGINFRWSYPDPVHPDIRSHKKKLWNSLELSSTLIVDNVTLNDTGEYKCSASSGQMDKTSMATLFVYEKPFIVLSKEWKPTVEVNVGEHIAKIPVRYYAYPEPDVKWFKNSQPVIKEDMRFSRIRADKDSLTIYDVAEKDAGNYTVVLRNPSTREEKKAFVQLIVNVPPQIYEKEVAEDSDIHMYGSSPTLRCTARGLPSPVHFLWQWMPREDCPLNFLSDGWRSGMRLTACNKWRDITNNTGQNLVESLTTDTDITNKTISLLKIQKATVHALYRCVASNKVGRDERIIFFHVTRGLELDILPSKEPIEQDSVVLKCKVDQLLYGNLRWFWLGYNMSHVDDYPPVQSCRSLALPAEPLPQATLSGPRGTNISLVLSIANVSRQDQGLYVCQVENMKTKEKTCLVNQLILRALQVAKVVMGPTDQRVNVSHTTLLMCEVTGTPTPTVVWTKDNRTLVEGSGVVLTQRNQTLTIQRVKKEDSGLYACRACNRQGCDVAQAALLVEGAEDKTNMELIIPIGAVAVAMFFWLLIVFVIRSRKRSSDGDLKTGYLSIILDSEDMPMEDQCERLTYDPTKWEFPRDRLKLGEPLGRGAFGQVVEAAAFGIKKASTCTTVAVKMLKEGATSSEYRALMSELKILIHIGHHLNVVNLLGACTKPGGPLMVIVEYCKYGNLSSYLKSRRAEYRPFKAGQRMPLWSPMEEDLCNGDLGLGTNVQHCSPKARAARCVYTKDGSVCHLEDAAGSDDLEKSHLTMEDLISYSFQVAKGMEFLSSRKCIHRDLAARNILLSENNVVKICDFGLARDVYKDPDYVRKGDARLPLKWMAPETIFDRVYTTQSDVWSFGVLLWEIFSLGASPYPGVVIDETFCRRLKEGTRMRAPDYSSPEIYQIMLECWLDRPKDRPTFTELVQHLGDLLQARAKQDGKDYIPLTVDHLEGSFASRRFPEISHNPLLHYDNAAFLGFSLQSDRCGSTFEDVPLEKRVVMAGQTDMGMDLLPEAMKRLDRVHPQTPNFSALLRCKSKESLASESSNPTSGYQSGYHSDDADIPVYANDEVVLKRDLQLKAPLSGCSMFTSEVRYSAPPV</sequence>
<reference evidence="38 39" key="1">
    <citation type="submission" date="2019-04" db="EMBL/GenBank/DDBJ databases">
        <authorList>
            <consortium name="Wellcome Sanger Institute Data Sharing"/>
        </authorList>
    </citation>
    <scope>NUCLEOTIDE SEQUENCE [LARGE SCALE GENOMIC DNA]</scope>
</reference>
<dbReference type="FunFam" id="2.60.40.10:FF:000411">
    <property type="entry name" value="Vascular endothelial growth factor receptor 3"/>
    <property type="match status" value="1"/>
</dbReference>
<dbReference type="SMART" id="SM00408">
    <property type="entry name" value="IGc2"/>
    <property type="match status" value="5"/>
</dbReference>
<evidence type="ECO:0000256" key="33">
    <source>
        <dbReference type="RuleBase" id="RU000311"/>
    </source>
</evidence>
<dbReference type="PROSITE" id="PS00109">
    <property type="entry name" value="PROTEIN_KINASE_TYR"/>
    <property type="match status" value="1"/>
</dbReference>
<feature type="domain" description="Protein kinase" evidence="36">
    <location>
        <begin position="844"/>
        <end position="1176"/>
    </location>
</feature>
<evidence type="ECO:0000256" key="32">
    <source>
        <dbReference type="PROSITE-ProRule" id="PRU10141"/>
    </source>
</evidence>
<evidence type="ECO:0000256" key="5">
    <source>
        <dbReference type="ARBA" id="ARBA00011902"/>
    </source>
</evidence>
<dbReference type="GO" id="GO:0001525">
    <property type="term" value="P:angiogenesis"/>
    <property type="evidence" value="ECO:0007669"/>
    <property type="project" value="UniProtKB-KW"/>
</dbReference>
<evidence type="ECO:0000256" key="20">
    <source>
        <dbReference type="ARBA" id="ARBA00022989"/>
    </source>
</evidence>
<evidence type="ECO:0000256" key="12">
    <source>
        <dbReference type="ARBA" id="ARBA00022692"/>
    </source>
</evidence>
<name>A0A8C9S733_SCLFO</name>
<evidence type="ECO:0000256" key="26">
    <source>
        <dbReference type="ARBA" id="ARBA00023242"/>
    </source>
</evidence>
<feature type="binding site" evidence="30 32">
    <location>
        <position position="878"/>
    </location>
    <ligand>
        <name>ATP</name>
        <dbReference type="ChEBI" id="CHEBI:30616"/>
    </ligand>
</feature>
<comment type="catalytic activity">
    <reaction evidence="28">
        <text>L-tyrosyl-[protein] + ATP = O-phospho-L-tyrosyl-[protein] + ADP + H(+)</text>
        <dbReference type="Rhea" id="RHEA:10596"/>
        <dbReference type="Rhea" id="RHEA-COMP:10136"/>
        <dbReference type="Rhea" id="RHEA-COMP:20101"/>
        <dbReference type="ChEBI" id="CHEBI:15378"/>
        <dbReference type="ChEBI" id="CHEBI:30616"/>
        <dbReference type="ChEBI" id="CHEBI:46858"/>
        <dbReference type="ChEBI" id="CHEBI:61978"/>
        <dbReference type="ChEBI" id="CHEBI:456216"/>
        <dbReference type="EC" id="2.7.10.1"/>
    </reaction>
</comment>
<dbReference type="PROSITE" id="PS00107">
    <property type="entry name" value="PROTEIN_KINASE_ATP"/>
    <property type="match status" value="1"/>
</dbReference>
<reference evidence="38" key="2">
    <citation type="submission" date="2025-08" db="UniProtKB">
        <authorList>
            <consortium name="Ensembl"/>
        </authorList>
    </citation>
    <scope>IDENTIFICATION</scope>
</reference>
<dbReference type="GO" id="GO:0005524">
    <property type="term" value="F:ATP binding"/>
    <property type="evidence" value="ECO:0007669"/>
    <property type="project" value="UniProtKB-UniRule"/>
</dbReference>
<evidence type="ECO:0000259" key="37">
    <source>
        <dbReference type="PROSITE" id="PS50835"/>
    </source>
</evidence>
<keyword evidence="12 33" id="KW-0812">Transmembrane</keyword>
<evidence type="ECO:0000256" key="4">
    <source>
        <dbReference type="ARBA" id="ARBA00004496"/>
    </source>
</evidence>
<organism evidence="38 39">
    <name type="scientific">Scleropages formosus</name>
    <name type="common">Asian bonytongue</name>
    <name type="synonym">Osteoglossum formosum</name>
    <dbReference type="NCBI Taxonomy" id="113540"/>
    <lineage>
        <taxon>Eukaryota</taxon>
        <taxon>Metazoa</taxon>
        <taxon>Chordata</taxon>
        <taxon>Craniata</taxon>
        <taxon>Vertebrata</taxon>
        <taxon>Euteleostomi</taxon>
        <taxon>Actinopterygii</taxon>
        <taxon>Neopterygii</taxon>
        <taxon>Teleostei</taxon>
        <taxon>Osteoglossocephala</taxon>
        <taxon>Osteoglossomorpha</taxon>
        <taxon>Osteoglossiformes</taxon>
        <taxon>Osteoglossidae</taxon>
        <taxon>Scleropages</taxon>
    </lineage>
</organism>
<keyword evidence="25" id="KW-0325">Glycoprotein</keyword>
<evidence type="ECO:0000256" key="15">
    <source>
        <dbReference type="ARBA" id="ARBA00022741"/>
    </source>
</evidence>
<keyword evidence="7" id="KW-1003">Cell membrane</keyword>
<dbReference type="FunFam" id="1.10.510.10:FF:000077">
    <property type="entry name" value="Vascular endothelial growth factor receptor 2"/>
    <property type="match status" value="1"/>
</dbReference>
<dbReference type="InterPro" id="IPR055238">
    <property type="entry name" value="VEGFR1-3_N_Ig-like"/>
</dbReference>
<evidence type="ECO:0000256" key="34">
    <source>
        <dbReference type="SAM" id="Phobius"/>
    </source>
</evidence>
<dbReference type="EC" id="2.7.10.1" evidence="5"/>
<evidence type="ECO:0000256" key="2">
    <source>
        <dbReference type="ARBA" id="ARBA00004177"/>
    </source>
</evidence>
<evidence type="ECO:0000256" key="18">
    <source>
        <dbReference type="ARBA" id="ARBA00022782"/>
    </source>
</evidence>
<keyword evidence="18" id="KW-0221">Differentiation</keyword>
<keyword evidence="17" id="KW-0418">Kinase</keyword>
<keyword evidence="9" id="KW-0597">Phosphoprotein</keyword>
<dbReference type="InterPro" id="IPR001824">
    <property type="entry name" value="Tyr_kinase_rcpt_3_CS"/>
</dbReference>
<evidence type="ECO:0000256" key="23">
    <source>
        <dbReference type="ARBA" id="ARBA00023157"/>
    </source>
</evidence>
<feature type="chain" id="PRO_5034943142" description="receptor protein-tyrosine kinase" evidence="35">
    <location>
        <begin position="30"/>
        <end position="1344"/>
    </location>
</feature>
<reference evidence="38" key="3">
    <citation type="submission" date="2025-09" db="UniProtKB">
        <authorList>
            <consortium name="Ensembl"/>
        </authorList>
    </citation>
    <scope>IDENTIFICATION</scope>
</reference>
<comment type="subcellular location">
    <subcellularLocation>
        <location evidence="3">Cell membrane</location>
        <topology evidence="3">Single-pass type I membrane protein</topology>
    </subcellularLocation>
    <subcellularLocation>
        <location evidence="4">Cytoplasm</location>
    </subcellularLocation>
    <subcellularLocation>
        <location evidence="2">Endosome</location>
    </subcellularLocation>
    <subcellularLocation>
        <location evidence="33">Membrane</location>
        <topology evidence="33">Single-pass type I membrane protein</topology>
    </subcellularLocation>
    <subcellularLocation>
        <location evidence="1">Nucleus</location>
    </subcellularLocation>
</comment>
<feature type="domain" description="Ig-like" evidence="37">
    <location>
        <begin position="430"/>
        <end position="552"/>
    </location>
</feature>
<evidence type="ECO:0000256" key="19">
    <source>
        <dbReference type="ARBA" id="ARBA00022840"/>
    </source>
</evidence>
<keyword evidence="27 33" id="KW-0393">Immunoglobulin domain</keyword>
<dbReference type="Gene3D" id="1.10.510.10">
    <property type="entry name" value="Transferase(Phosphotransferase) domain 1"/>
    <property type="match status" value="1"/>
</dbReference>
<dbReference type="InterPro" id="IPR008266">
    <property type="entry name" value="Tyr_kinase_AS"/>
</dbReference>
<dbReference type="InterPro" id="IPR003598">
    <property type="entry name" value="Ig_sub2"/>
</dbReference>
<dbReference type="GeneID" id="108922800"/>
<dbReference type="InterPro" id="IPR020635">
    <property type="entry name" value="Tyr_kinase_cat_dom"/>
</dbReference>
<keyword evidence="31" id="KW-0460">Magnesium</keyword>
<dbReference type="FunFam" id="2.60.40.10:FF:000606">
    <property type="entry name" value="Vascular endothelial growth factor receptor 1"/>
    <property type="match status" value="1"/>
</dbReference>
<evidence type="ECO:0000313" key="38">
    <source>
        <dbReference type="Ensembl" id="ENSSFOP00015027181.2"/>
    </source>
</evidence>
<dbReference type="PANTHER" id="PTHR24416">
    <property type="entry name" value="TYROSINE-PROTEIN KINASE RECEPTOR"/>
    <property type="match status" value="1"/>
</dbReference>
<keyword evidence="39" id="KW-1185">Reference proteome</keyword>
<keyword evidence="24 33" id="KW-0675">Receptor</keyword>
<dbReference type="Pfam" id="PF07679">
    <property type="entry name" value="I-set"/>
    <property type="match status" value="2"/>
</dbReference>
<evidence type="ECO:0000256" key="21">
    <source>
        <dbReference type="ARBA" id="ARBA00023136"/>
    </source>
</evidence>
<dbReference type="GO" id="GO:0045766">
    <property type="term" value="P:positive regulation of angiogenesis"/>
    <property type="evidence" value="ECO:0007669"/>
    <property type="project" value="TreeGrafter"/>
</dbReference>
<comment type="similarity">
    <text evidence="33">Belongs to the protein kinase superfamily. Tyr protein kinase family. CSF-1/PDGF receptor subfamily.</text>
</comment>
<evidence type="ECO:0000256" key="25">
    <source>
        <dbReference type="ARBA" id="ARBA00023180"/>
    </source>
</evidence>
<dbReference type="InterPro" id="IPR001245">
    <property type="entry name" value="Ser-Thr/Tyr_kinase_cat_dom"/>
</dbReference>
<proteinExistence type="inferred from homology"/>
<feature type="binding site" evidence="30">
    <location>
        <begin position="851"/>
        <end position="858"/>
    </location>
    <ligand>
        <name>ATP</name>
        <dbReference type="ChEBI" id="CHEBI:30616"/>
    </ligand>
</feature>
<dbReference type="InterPro" id="IPR009136">
    <property type="entry name" value="VEGFR2_rcpt"/>
</dbReference>
<keyword evidence="10" id="KW-0037">Angiogenesis</keyword>
<dbReference type="GO" id="GO:0048010">
    <property type="term" value="P:vascular endothelial growth factor receptor signaling pathway"/>
    <property type="evidence" value="ECO:0007669"/>
    <property type="project" value="InterPro"/>
</dbReference>
<evidence type="ECO:0000256" key="22">
    <source>
        <dbReference type="ARBA" id="ARBA00023137"/>
    </source>
</evidence>
<dbReference type="FunFam" id="2.60.40.10:FF:000143">
    <property type="entry name" value="Vascular endothelial growth factor receptor 3"/>
    <property type="match status" value="1"/>
</dbReference>
<evidence type="ECO:0000256" key="1">
    <source>
        <dbReference type="ARBA" id="ARBA00004123"/>
    </source>
</evidence>
<dbReference type="RefSeq" id="XP_018588675.2">
    <property type="nucleotide sequence ID" value="XM_018733159.2"/>
</dbReference>
<keyword evidence="11" id="KW-0808">Transferase</keyword>
<dbReference type="FunFam" id="3.30.200.20:FF:000041">
    <property type="entry name" value="Vascular endothelial growth factor receptor 2"/>
    <property type="match status" value="1"/>
</dbReference>
<feature type="domain" description="Ig-like" evidence="37">
    <location>
        <begin position="331"/>
        <end position="423"/>
    </location>
</feature>
<evidence type="ECO:0000256" key="7">
    <source>
        <dbReference type="ARBA" id="ARBA00022475"/>
    </source>
</evidence>
<dbReference type="InterPro" id="IPR007110">
    <property type="entry name" value="Ig-like_dom"/>
</dbReference>
<dbReference type="GeneTree" id="ENSGT00940000156710"/>
<evidence type="ECO:0000256" key="28">
    <source>
        <dbReference type="ARBA" id="ARBA00051243"/>
    </source>
</evidence>
<keyword evidence="15 30" id="KW-0547">Nucleotide-binding</keyword>
<evidence type="ECO:0000256" key="35">
    <source>
        <dbReference type="SAM" id="SignalP"/>
    </source>
</evidence>
<evidence type="ECO:0000256" key="14">
    <source>
        <dbReference type="ARBA" id="ARBA00022737"/>
    </source>
</evidence>
<dbReference type="Pfam" id="PF17988">
    <property type="entry name" value="VEGFR-2_TMD"/>
    <property type="match status" value="1"/>
</dbReference>
<dbReference type="PIRSF" id="PIRSF000615">
    <property type="entry name" value="TyrPK_CSF1-R"/>
    <property type="match status" value="1"/>
</dbReference>
<dbReference type="SUPFAM" id="SSF56112">
    <property type="entry name" value="Protein kinase-like (PK-like)"/>
    <property type="match status" value="1"/>
</dbReference>
<dbReference type="OrthoDB" id="9873386at2759"/>
<evidence type="ECO:0000256" key="13">
    <source>
        <dbReference type="ARBA" id="ARBA00022729"/>
    </source>
</evidence>
<dbReference type="PRINTS" id="PR01834">
    <property type="entry name" value="VEGFRECEPTR2"/>
</dbReference>
<evidence type="ECO:0000259" key="36">
    <source>
        <dbReference type="PROSITE" id="PS50011"/>
    </source>
</evidence>
<dbReference type="SUPFAM" id="SSF48726">
    <property type="entry name" value="Immunoglobulin"/>
    <property type="match status" value="7"/>
</dbReference>
<feature type="binding site" evidence="31">
    <location>
        <position position="1045"/>
    </location>
    <ligand>
        <name>Mg(2+)</name>
        <dbReference type="ChEBI" id="CHEBI:18420"/>
    </ligand>
</feature>
<dbReference type="GO" id="GO:0045446">
    <property type="term" value="P:endothelial cell differentiation"/>
    <property type="evidence" value="ECO:0007669"/>
    <property type="project" value="TreeGrafter"/>
</dbReference>
<dbReference type="Gene3D" id="2.60.40.10">
    <property type="entry name" value="Immunoglobulins"/>
    <property type="match status" value="7"/>
</dbReference>
<dbReference type="InterPro" id="IPR011009">
    <property type="entry name" value="Kinase-like_dom_sf"/>
</dbReference>
<feature type="binding site" evidence="31">
    <location>
        <position position="1058"/>
    </location>
    <ligand>
        <name>Mg(2+)</name>
        <dbReference type="ChEBI" id="CHEBI:18420"/>
    </ligand>
</feature>
<dbReference type="GO" id="GO:0019838">
    <property type="term" value="F:growth factor binding"/>
    <property type="evidence" value="ECO:0007669"/>
    <property type="project" value="InterPro"/>
</dbReference>
<evidence type="ECO:0000256" key="16">
    <source>
        <dbReference type="ARBA" id="ARBA00022753"/>
    </source>
</evidence>
<keyword evidence="6" id="KW-0217">Developmental protein</keyword>
<evidence type="ECO:0000256" key="6">
    <source>
        <dbReference type="ARBA" id="ARBA00022473"/>
    </source>
</evidence>
<evidence type="ECO:0000256" key="8">
    <source>
        <dbReference type="ARBA" id="ARBA00022490"/>
    </source>
</evidence>
<feature type="binding site" evidence="30">
    <location>
        <position position="1044"/>
    </location>
    <ligand>
        <name>ATP</name>
        <dbReference type="ChEBI" id="CHEBI:30616"/>
    </ligand>
</feature>
<evidence type="ECO:0000256" key="9">
    <source>
        <dbReference type="ARBA" id="ARBA00022553"/>
    </source>
</evidence>
<evidence type="ECO:0000256" key="29">
    <source>
        <dbReference type="PIRSR" id="PIRSR000615-1"/>
    </source>
</evidence>
<accession>A0A8C9S733</accession>
<dbReference type="InterPro" id="IPR013098">
    <property type="entry name" value="Ig_I-set"/>
</dbReference>
<dbReference type="Proteomes" id="UP000694397">
    <property type="component" value="Chromosome 9"/>
</dbReference>
<dbReference type="Gene3D" id="3.30.200.20">
    <property type="entry name" value="Phosphorylase Kinase, domain 1"/>
    <property type="match status" value="1"/>
</dbReference>
<dbReference type="SMART" id="SM00219">
    <property type="entry name" value="TyrKc"/>
    <property type="match status" value="1"/>
</dbReference>
<dbReference type="SMART" id="SM00409">
    <property type="entry name" value="IG"/>
    <property type="match status" value="7"/>
</dbReference>
<evidence type="ECO:0000256" key="17">
    <source>
        <dbReference type="ARBA" id="ARBA00022777"/>
    </source>
</evidence>